<comment type="caution">
    <text evidence="2">The sequence shown here is derived from an EMBL/GenBank/DDBJ whole genome shotgun (WGS) entry which is preliminary data.</text>
</comment>
<feature type="domain" description="Metallo-beta-lactamase" evidence="1">
    <location>
        <begin position="25"/>
        <end position="208"/>
    </location>
</feature>
<dbReference type="InterPro" id="IPR036866">
    <property type="entry name" value="RibonucZ/Hydroxyglut_hydro"/>
</dbReference>
<gene>
    <name evidence="2" type="ORF">HYY65_09155</name>
</gene>
<evidence type="ECO:0000259" key="1">
    <source>
        <dbReference type="SMART" id="SM00849"/>
    </source>
</evidence>
<reference evidence="2" key="1">
    <citation type="submission" date="2020-07" db="EMBL/GenBank/DDBJ databases">
        <title>Huge and variable diversity of episymbiotic CPR bacteria and DPANN archaea in groundwater ecosystems.</title>
        <authorList>
            <person name="He C.Y."/>
            <person name="Keren R."/>
            <person name="Whittaker M."/>
            <person name="Farag I.F."/>
            <person name="Doudna J."/>
            <person name="Cate J.H.D."/>
            <person name="Banfield J.F."/>
        </authorList>
    </citation>
    <scope>NUCLEOTIDE SEQUENCE</scope>
    <source>
        <strain evidence="2">NC_groundwater_717_Ag_S-0.2um_59_8</strain>
    </source>
</reference>
<dbReference type="EMBL" id="JACPSX010000175">
    <property type="protein sequence ID" value="MBI3015208.1"/>
    <property type="molecule type" value="Genomic_DNA"/>
</dbReference>
<dbReference type="PANTHER" id="PTHR46018:SF2">
    <property type="entry name" value="ZINC PHOSPHODIESTERASE ELAC PROTEIN 1"/>
    <property type="match status" value="1"/>
</dbReference>
<evidence type="ECO:0000313" key="2">
    <source>
        <dbReference type="EMBL" id="MBI3015208.1"/>
    </source>
</evidence>
<dbReference type="GO" id="GO:0042781">
    <property type="term" value="F:3'-tRNA processing endoribonuclease activity"/>
    <property type="evidence" value="ECO:0007669"/>
    <property type="project" value="TreeGrafter"/>
</dbReference>
<sequence>MATSDNSLQMILFGTSAGMPSVDRDNTALGIWDGRDAVLIDSSASPFRKLLQSGIDPGRVRGVVLTHRHIDHCYGLPSLVHSLYLFGRRLPLKLWAPPEADTLIRSMISIHLGGRTRLPFPLQLRLIPARRRHRLYCGRGFVVESCPVDHGPPTVAVRVTSLSSGKRIVYSSDTSPCESLARFARGVDLLVMEATFLHPLPGGKGRGHTTAQEAGEIARSCGVKQLVLVHLREGDRGEEYAREARRAFQGPVVVGEDLMTLRP</sequence>
<dbReference type="Gene3D" id="3.60.15.10">
    <property type="entry name" value="Ribonuclease Z/Hydroxyacylglutathione hydrolase-like"/>
    <property type="match status" value="1"/>
</dbReference>
<dbReference type="Pfam" id="PF12706">
    <property type="entry name" value="Lactamase_B_2"/>
    <property type="match status" value="1"/>
</dbReference>
<evidence type="ECO:0000313" key="3">
    <source>
        <dbReference type="Proteomes" id="UP000741360"/>
    </source>
</evidence>
<proteinExistence type="predicted"/>
<dbReference type="SMART" id="SM00849">
    <property type="entry name" value="Lactamase_B"/>
    <property type="match status" value="1"/>
</dbReference>
<dbReference type="Proteomes" id="UP000741360">
    <property type="component" value="Unassembled WGS sequence"/>
</dbReference>
<dbReference type="AlphaFoldDB" id="A0A932GPY6"/>
<dbReference type="SUPFAM" id="SSF56281">
    <property type="entry name" value="Metallo-hydrolase/oxidoreductase"/>
    <property type="match status" value="1"/>
</dbReference>
<dbReference type="InterPro" id="IPR001279">
    <property type="entry name" value="Metallo-B-lactamas"/>
</dbReference>
<dbReference type="PANTHER" id="PTHR46018">
    <property type="entry name" value="ZINC PHOSPHODIESTERASE ELAC PROTEIN 1"/>
    <property type="match status" value="1"/>
</dbReference>
<organism evidence="2 3">
    <name type="scientific">Tectimicrobiota bacterium</name>
    <dbReference type="NCBI Taxonomy" id="2528274"/>
    <lineage>
        <taxon>Bacteria</taxon>
        <taxon>Pseudomonadati</taxon>
        <taxon>Nitrospinota/Tectimicrobiota group</taxon>
        <taxon>Candidatus Tectimicrobiota</taxon>
    </lineage>
</organism>
<accession>A0A932GPY6</accession>
<protein>
    <submittedName>
        <fullName evidence="2">MBL fold metallo-hydrolase</fullName>
    </submittedName>
</protein>
<name>A0A932GPY6_UNCTE</name>